<dbReference type="EMBL" id="CP047897">
    <property type="protein sequence ID" value="QHL86714.1"/>
    <property type="molecule type" value="Genomic_DNA"/>
</dbReference>
<name>A0A6P1NWL7_9BACT</name>
<protein>
    <submittedName>
        <fullName evidence="1">Uncharacterized protein</fullName>
    </submittedName>
</protein>
<keyword evidence="2" id="KW-1185">Reference proteome</keyword>
<evidence type="ECO:0000313" key="1">
    <source>
        <dbReference type="EMBL" id="QHL86714.1"/>
    </source>
</evidence>
<accession>A0A6P1NWL7</accession>
<organism evidence="1 2">
    <name type="scientific">Nibribacter ruber</name>
    <dbReference type="NCBI Taxonomy" id="2698458"/>
    <lineage>
        <taxon>Bacteria</taxon>
        <taxon>Pseudomonadati</taxon>
        <taxon>Bacteroidota</taxon>
        <taxon>Cytophagia</taxon>
        <taxon>Cytophagales</taxon>
        <taxon>Hymenobacteraceae</taxon>
        <taxon>Nibribacter</taxon>
    </lineage>
</organism>
<dbReference type="KEGG" id="nib:GU926_04385"/>
<sequence length="84" mass="9853">MSYQQRAENGHIVFTAISKEAHTYCKGTYSNQSRHKVFPRINMYFYDRESVQAEFDRAGLVETIMVEDAYPFHQIPKITKATIF</sequence>
<gene>
    <name evidence="1" type="ORF">GU926_04385</name>
</gene>
<evidence type="ECO:0000313" key="2">
    <source>
        <dbReference type="Proteomes" id="UP000464214"/>
    </source>
</evidence>
<dbReference type="Proteomes" id="UP000464214">
    <property type="component" value="Chromosome"/>
</dbReference>
<dbReference type="AlphaFoldDB" id="A0A6P1NWL7"/>
<reference evidence="1 2" key="1">
    <citation type="submission" date="2020-01" db="EMBL/GenBank/DDBJ databases">
        <authorList>
            <person name="Kim M."/>
        </authorList>
    </citation>
    <scope>NUCLEOTIDE SEQUENCE [LARGE SCALE GENOMIC DNA]</scope>
    <source>
        <strain evidence="1 2">BT10</strain>
    </source>
</reference>
<dbReference type="RefSeq" id="WP_160689380.1">
    <property type="nucleotide sequence ID" value="NZ_CP047897.1"/>
</dbReference>
<proteinExistence type="predicted"/>